<keyword evidence="2" id="KW-1185">Reference proteome</keyword>
<accession>A0AC60NYC3</accession>
<dbReference type="Proteomes" id="UP000805193">
    <property type="component" value="Unassembled WGS sequence"/>
</dbReference>
<reference evidence="1 2" key="1">
    <citation type="journal article" date="2020" name="Cell">
        <title>Large-Scale Comparative Analyses of Tick Genomes Elucidate Their Genetic Diversity and Vector Capacities.</title>
        <authorList>
            <consortium name="Tick Genome and Microbiome Consortium (TIGMIC)"/>
            <person name="Jia N."/>
            <person name="Wang J."/>
            <person name="Shi W."/>
            <person name="Du L."/>
            <person name="Sun Y."/>
            <person name="Zhan W."/>
            <person name="Jiang J.F."/>
            <person name="Wang Q."/>
            <person name="Zhang B."/>
            <person name="Ji P."/>
            <person name="Bell-Sakyi L."/>
            <person name="Cui X.M."/>
            <person name="Yuan T.T."/>
            <person name="Jiang B.G."/>
            <person name="Yang W.F."/>
            <person name="Lam T.T."/>
            <person name="Chang Q.C."/>
            <person name="Ding S.J."/>
            <person name="Wang X.J."/>
            <person name="Zhu J.G."/>
            <person name="Ruan X.D."/>
            <person name="Zhao L."/>
            <person name="Wei J.T."/>
            <person name="Ye R.Z."/>
            <person name="Que T.C."/>
            <person name="Du C.H."/>
            <person name="Zhou Y.H."/>
            <person name="Cheng J.X."/>
            <person name="Dai P.F."/>
            <person name="Guo W.B."/>
            <person name="Han X.H."/>
            <person name="Huang E.J."/>
            <person name="Li L.F."/>
            <person name="Wei W."/>
            <person name="Gao Y.C."/>
            <person name="Liu J.Z."/>
            <person name="Shao H.Z."/>
            <person name="Wang X."/>
            <person name="Wang C.C."/>
            <person name="Yang T.C."/>
            <person name="Huo Q.B."/>
            <person name="Li W."/>
            <person name="Chen H.Y."/>
            <person name="Chen S.E."/>
            <person name="Zhou L.G."/>
            <person name="Ni X.B."/>
            <person name="Tian J.H."/>
            <person name="Sheng Y."/>
            <person name="Liu T."/>
            <person name="Pan Y.S."/>
            <person name="Xia L.Y."/>
            <person name="Li J."/>
            <person name="Zhao F."/>
            <person name="Cao W.C."/>
        </authorList>
    </citation>
    <scope>NUCLEOTIDE SEQUENCE [LARGE SCALE GENOMIC DNA]</scope>
    <source>
        <strain evidence="1">Iper-2018</strain>
    </source>
</reference>
<evidence type="ECO:0000313" key="1">
    <source>
        <dbReference type="EMBL" id="KAG0412155.1"/>
    </source>
</evidence>
<name>A0AC60NYC3_IXOPE</name>
<dbReference type="EMBL" id="JABSTQ010011370">
    <property type="protein sequence ID" value="KAG0412155.1"/>
    <property type="molecule type" value="Genomic_DNA"/>
</dbReference>
<comment type="caution">
    <text evidence="1">The sequence shown here is derived from an EMBL/GenBank/DDBJ whole genome shotgun (WGS) entry which is preliminary data.</text>
</comment>
<gene>
    <name evidence="1" type="ORF">HPB47_010711</name>
</gene>
<evidence type="ECO:0000313" key="2">
    <source>
        <dbReference type="Proteomes" id="UP000805193"/>
    </source>
</evidence>
<sequence length="145" mass="15560">MDTVTPLPAGKRQRSEVSDRRDANHTTILLARESASRRREEVPYVRAIQGCPHTPRLAKAGRRKSAARIFPPSCESVSAAPPPPQQQRGGSCATYTGHDRIPAHAAALAESLQARRRRTIGPWQGCLAAPGHAGDSISGSRAPAR</sequence>
<protein>
    <submittedName>
        <fullName evidence="1">Uncharacterized protein</fullName>
    </submittedName>
</protein>
<proteinExistence type="predicted"/>
<organism evidence="1 2">
    <name type="scientific">Ixodes persulcatus</name>
    <name type="common">Taiga tick</name>
    <dbReference type="NCBI Taxonomy" id="34615"/>
    <lineage>
        <taxon>Eukaryota</taxon>
        <taxon>Metazoa</taxon>
        <taxon>Ecdysozoa</taxon>
        <taxon>Arthropoda</taxon>
        <taxon>Chelicerata</taxon>
        <taxon>Arachnida</taxon>
        <taxon>Acari</taxon>
        <taxon>Parasitiformes</taxon>
        <taxon>Ixodida</taxon>
        <taxon>Ixodoidea</taxon>
        <taxon>Ixodidae</taxon>
        <taxon>Ixodinae</taxon>
        <taxon>Ixodes</taxon>
    </lineage>
</organism>